<accession>A0A1G8GCE6</accession>
<organism evidence="2 3">
    <name type="scientific">Propionivibrio dicarboxylicus</name>
    <dbReference type="NCBI Taxonomy" id="83767"/>
    <lineage>
        <taxon>Bacteria</taxon>
        <taxon>Pseudomonadati</taxon>
        <taxon>Pseudomonadota</taxon>
        <taxon>Betaproteobacteria</taxon>
        <taxon>Rhodocyclales</taxon>
        <taxon>Rhodocyclaceae</taxon>
        <taxon>Propionivibrio</taxon>
    </lineage>
</organism>
<dbReference type="InterPro" id="IPR019224">
    <property type="entry name" value="DUF2148"/>
</dbReference>
<evidence type="ECO:0000313" key="2">
    <source>
        <dbReference type="EMBL" id="SDH92092.1"/>
    </source>
</evidence>
<keyword evidence="3" id="KW-1185">Reference proteome</keyword>
<evidence type="ECO:0000313" key="3">
    <source>
        <dbReference type="Proteomes" id="UP000198607"/>
    </source>
</evidence>
<dbReference type="Pfam" id="PF09918">
    <property type="entry name" value="DUF2148"/>
    <property type="match status" value="1"/>
</dbReference>
<evidence type="ECO:0000259" key="1">
    <source>
        <dbReference type="Pfam" id="PF09918"/>
    </source>
</evidence>
<feature type="domain" description="DUF2148" evidence="1">
    <location>
        <begin position="113"/>
        <end position="178"/>
    </location>
</feature>
<proteinExistence type="predicted"/>
<dbReference type="PANTHER" id="PTHR40101">
    <property type="entry name" value="CONSERVED PROTEIN"/>
    <property type="match status" value="1"/>
</dbReference>
<protein>
    <submittedName>
        <fullName evidence="2">Uncharacterized protein, contains ferredoxin domain</fullName>
    </submittedName>
</protein>
<dbReference type="AlphaFoldDB" id="A0A1G8GCE6"/>
<gene>
    <name evidence="2" type="ORF">SAMN05660652_02541</name>
</gene>
<reference evidence="2 3" key="1">
    <citation type="submission" date="2016-10" db="EMBL/GenBank/DDBJ databases">
        <authorList>
            <person name="de Groot N.N."/>
        </authorList>
    </citation>
    <scope>NUCLEOTIDE SEQUENCE [LARGE SCALE GENOMIC DNA]</scope>
    <source>
        <strain evidence="2 3">DSM 5885</strain>
    </source>
</reference>
<dbReference type="PANTHER" id="PTHR40101:SF1">
    <property type="entry name" value="4FE-4S DOMAIN-CONTAINING PROTEIN"/>
    <property type="match status" value="1"/>
</dbReference>
<dbReference type="Proteomes" id="UP000198607">
    <property type="component" value="Unassembled WGS sequence"/>
</dbReference>
<name>A0A1G8GCE6_9RHOO</name>
<dbReference type="Gene3D" id="3.40.109.10">
    <property type="entry name" value="NADH Oxidase"/>
    <property type="match status" value="1"/>
</dbReference>
<dbReference type="GO" id="GO:0016491">
    <property type="term" value="F:oxidoreductase activity"/>
    <property type="evidence" value="ECO:0007669"/>
    <property type="project" value="InterPro"/>
</dbReference>
<dbReference type="RefSeq" id="WP_091938229.1">
    <property type="nucleotide sequence ID" value="NZ_FNCY01000010.1"/>
</dbReference>
<dbReference type="InterPro" id="IPR000415">
    <property type="entry name" value="Nitroreductase-like"/>
</dbReference>
<sequence>MPIYREEQERKRLVREICEKMMIAARTAPKAKGIDNLSILTIDGIELQTIAEKMKEMAVANRAPAGFSRDADNLLNADCLFLIATRIVACRIQHCGQCGFDNCQEKDKHPKVPCHYNSCDLGIAMGSAASVAADNRVDNRIMRSIGKAAIELGLFGKGEFLAYGIPLAASGKNPFFDR</sequence>
<dbReference type="OrthoDB" id="5505478at2"/>
<dbReference type="EMBL" id="FNCY01000010">
    <property type="protein sequence ID" value="SDH92092.1"/>
    <property type="molecule type" value="Genomic_DNA"/>
</dbReference>